<dbReference type="InterPro" id="IPR023187">
    <property type="entry name" value="Tscrpt_reg_MarR-type_CS"/>
</dbReference>
<keyword evidence="1" id="KW-0805">Transcription regulation</keyword>
<proteinExistence type="predicted"/>
<evidence type="ECO:0000259" key="4">
    <source>
        <dbReference type="PROSITE" id="PS50995"/>
    </source>
</evidence>
<evidence type="ECO:0000256" key="2">
    <source>
        <dbReference type="ARBA" id="ARBA00023125"/>
    </source>
</evidence>
<dbReference type="Gene3D" id="1.10.10.10">
    <property type="entry name" value="Winged helix-like DNA-binding domain superfamily/Winged helix DNA-binding domain"/>
    <property type="match status" value="1"/>
</dbReference>
<evidence type="ECO:0000256" key="3">
    <source>
        <dbReference type="ARBA" id="ARBA00023163"/>
    </source>
</evidence>
<organism evidence="5 6">
    <name type="scientific">Variovorax paradoxus</name>
    <dbReference type="NCBI Taxonomy" id="34073"/>
    <lineage>
        <taxon>Bacteria</taxon>
        <taxon>Pseudomonadati</taxon>
        <taxon>Pseudomonadota</taxon>
        <taxon>Betaproteobacteria</taxon>
        <taxon>Burkholderiales</taxon>
        <taxon>Comamonadaceae</taxon>
        <taxon>Variovorax</taxon>
    </lineage>
</organism>
<keyword evidence="2 5" id="KW-0238">DNA-binding</keyword>
<dbReference type="AlphaFoldDB" id="A0AAW8EIF2"/>
<feature type="domain" description="HTH marR-type" evidence="4">
    <location>
        <begin position="8"/>
        <end position="161"/>
    </location>
</feature>
<dbReference type="InterPro" id="IPR036390">
    <property type="entry name" value="WH_DNA-bd_sf"/>
</dbReference>
<keyword evidence="3" id="KW-0804">Transcription</keyword>
<dbReference type="InterPro" id="IPR039422">
    <property type="entry name" value="MarR/SlyA-like"/>
</dbReference>
<sequence>MVTMKKLEQKYLALLGEAERRQLPDLDSIRLCFQVLSLASSIDRDCAALLAPFGLSEGRFVLLFVLDAADDGLAPNALAERAGVTRATVTGLLDGLERESLIERHADANDRRSLTIRLTRKGKQMARKAFDQHGRWIASLFLHLSAQERKTLGGLLQKVAAGMADRSDAAGGPP</sequence>
<dbReference type="PRINTS" id="PR00598">
    <property type="entry name" value="HTHMARR"/>
</dbReference>
<comment type="caution">
    <text evidence="5">The sequence shown here is derived from an EMBL/GenBank/DDBJ whole genome shotgun (WGS) entry which is preliminary data.</text>
</comment>
<evidence type="ECO:0000313" key="5">
    <source>
        <dbReference type="EMBL" id="MDP9972961.1"/>
    </source>
</evidence>
<dbReference type="GO" id="GO:0003700">
    <property type="term" value="F:DNA-binding transcription factor activity"/>
    <property type="evidence" value="ECO:0007669"/>
    <property type="project" value="InterPro"/>
</dbReference>
<name>A0AAW8EIF2_VARPD</name>
<dbReference type="Proteomes" id="UP001224845">
    <property type="component" value="Unassembled WGS sequence"/>
</dbReference>
<dbReference type="InterPro" id="IPR036388">
    <property type="entry name" value="WH-like_DNA-bd_sf"/>
</dbReference>
<dbReference type="PROSITE" id="PS50995">
    <property type="entry name" value="HTH_MARR_2"/>
    <property type="match status" value="1"/>
</dbReference>
<accession>A0AAW8EIF2</accession>
<dbReference type="GO" id="GO:0006950">
    <property type="term" value="P:response to stress"/>
    <property type="evidence" value="ECO:0007669"/>
    <property type="project" value="TreeGrafter"/>
</dbReference>
<evidence type="ECO:0000313" key="6">
    <source>
        <dbReference type="Proteomes" id="UP001224845"/>
    </source>
</evidence>
<dbReference type="Pfam" id="PF12802">
    <property type="entry name" value="MarR_2"/>
    <property type="match status" value="1"/>
</dbReference>
<dbReference type="PROSITE" id="PS01117">
    <property type="entry name" value="HTH_MARR_1"/>
    <property type="match status" value="1"/>
</dbReference>
<dbReference type="EMBL" id="JAUSRV010000010">
    <property type="protein sequence ID" value="MDP9972961.1"/>
    <property type="molecule type" value="Genomic_DNA"/>
</dbReference>
<protein>
    <submittedName>
        <fullName evidence="5">DNA-binding MarR family transcriptional regulator</fullName>
    </submittedName>
</protein>
<dbReference type="SMART" id="SM00347">
    <property type="entry name" value="HTH_MARR"/>
    <property type="match status" value="1"/>
</dbReference>
<dbReference type="InterPro" id="IPR000835">
    <property type="entry name" value="HTH_MarR-typ"/>
</dbReference>
<dbReference type="PANTHER" id="PTHR33164:SF43">
    <property type="entry name" value="HTH-TYPE TRANSCRIPTIONAL REPRESSOR YETL"/>
    <property type="match status" value="1"/>
</dbReference>
<dbReference type="SUPFAM" id="SSF46785">
    <property type="entry name" value="Winged helix' DNA-binding domain"/>
    <property type="match status" value="1"/>
</dbReference>
<reference evidence="5" key="1">
    <citation type="submission" date="2023-07" db="EMBL/GenBank/DDBJ databases">
        <title>Sorghum-associated microbial communities from plants grown in Nebraska, USA.</title>
        <authorList>
            <person name="Schachtman D."/>
        </authorList>
    </citation>
    <scope>NUCLEOTIDE SEQUENCE</scope>
    <source>
        <strain evidence="5">DS3315</strain>
    </source>
</reference>
<evidence type="ECO:0000256" key="1">
    <source>
        <dbReference type="ARBA" id="ARBA00023015"/>
    </source>
</evidence>
<gene>
    <name evidence="5" type="ORF">J2W39_004204</name>
</gene>
<dbReference type="PANTHER" id="PTHR33164">
    <property type="entry name" value="TRANSCRIPTIONAL REGULATOR, MARR FAMILY"/>
    <property type="match status" value="1"/>
</dbReference>
<dbReference type="GO" id="GO:0003677">
    <property type="term" value="F:DNA binding"/>
    <property type="evidence" value="ECO:0007669"/>
    <property type="project" value="UniProtKB-KW"/>
</dbReference>